<dbReference type="Proteomes" id="UP000003860">
    <property type="component" value="Unassembled WGS sequence"/>
</dbReference>
<gene>
    <name evidence="2" type="ORF">Cpap_4021</name>
</gene>
<name>F1T7Y5_9FIRM</name>
<reference evidence="2" key="1">
    <citation type="submission" date="2009-07" db="EMBL/GenBank/DDBJ databases">
        <authorList>
            <consortium name="US DOE Joint Genome Institute (JGI-PGF)"/>
            <person name="Lucas S."/>
            <person name="Copeland A."/>
            <person name="Lapidus A."/>
            <person name="Glavina del Rio T."/>
            <person name="Tice H."/>
            <person name="Bruce D."/>
            <person name="Goodwin L."/>
            <person name="Pitluck S."/>
            <person name="Larimer F."/>
            <person name="Land M.L."/>
            <person name="Mouttaki H."/>
            <person name="He Z."/>
            <person name="Zhou J."/>
            <person name="Hemme C.L."/>
        </authorList>
    </citation>
    <scope>NUCLEOTIDE SEQUENCE [LARGE SCALE GENOMIC DNA]</scope>
    <source>
        <strain evidence="2">DSM 2782</strain>
    </source>
</reference>
<evidence type="ECO:0000313" key="2">
    <source>
        <dbReference type="EMBL" id="EGD49583.1"/>
    </source>
</evidence>
<keyword evidence="1" id="KW-1133">Transmembrane helix</keyword>
<accession>F1T7Y5</accession>
<organism evidence="2 3">
    <name type="scientific">Ruminiclostridium papyrosolvens DSM 2782</name>
    <dbReference type="NCBI Taxonomy" id="588581"/>
    <lineage>
        <taxon>Bacteria</taxon>
        <taxon>Bacillati</taxon>
        <taxon>Bacillota</taxon>
        <taxon>Clostridia</taxon>
        <taxon>Eubacteriales</taxon>
        <taxon>Oscillospiraceae</taxon>
        <taxon>Ruminiclostridium</taxon>
    </lineage>
</organism>
<dbReference type="AlphaFoldDB" id="F1T7Y5"/>
<sequence length="55" mass="6263">MRYIVIVFLLLVAIYLMSFAKYNWSKKNRTATIGVVLLMLVSIALPLVVMFANRG</sequence>
<protein>
    <submittedName>
        <fullName evidence="2">Uncharacterized protein</fullName>
    </submittedName>
</protein>
<evidence type="ECO:0000313" key="3">
    <source>
        <dbReference type="Proteomes" id="UP000003860"/>
    </source>
</evidence>
<feature type="transmembrane region" description="Helical" evidence="1">
    <location>
        <begin position="30"/>
        <end position="52"/>
    </location>
</feature>
<dbReference type="EMBL" id="ACXX02000001">
    <property type="protein sequence ID" value="EGD49583.1"/>
    <property type="molecule type" value="Genomic_DNA"/>
</dbReference>
<comment type="caution">
    <text evidence="2">The sequence shown here is derived from an EMBL/GenBank/DDBJ whole genome shotgun (WGS) entry which is preliminary data.</text>
</comment>
<dbReference type="STRING" id="588581.Cpap_4021"/>
<reference evidence="2" key="2">
    <citation type="submission" date="2011-01" db="EMBL/GenBank/DDBJ databases">
        <title>The Non-contiguous Finished genome of Clostridium papyrosolvens.</title>
        <authorList>
            <person name="Lucas S."/>
            <person name="Copeland A."/>
            <person name="Lapidus A."/>
            <person name="Cheng J.-F."/>
            <person name="Goodwin L."/>
            <person name="Pitluck S."/>
            <person name="Misra M."/>
            <person name="Chertkov O."/>
            <person name="Detter J.C."/>
            <person name="Han C."/>
            <person name="Tapia R."/>
            <person name="Land M."/>
            <person name="Hauser L."/>
            <person name="Kyrpides N."/>
            <person name="Ivanova N."/>
            <person name="Pagani I."/>
            <person name="Mouttaki H."/>
            <person name="He Z."/>
            <person name="Zhou J."/>
            <person name="Hemme C.L."/>
            <person name="Woyke T."/>
        </authorList>
    </citation>
    <scope>NUCLEOTIDE SEQUENCE [LARGE SCALE GENOMIC DNA]</scope>
    <source>
        <strain evidence="2">DSM 2782</strain>
    </source>
</reference>
<evidence type="ECO:0000256" key="1">
    <source>
        <dbReference type="SAM" id="Phobius"/>
    </source>
</evidence>
<keyword evidence="3" id="KW-1185">Reference proteome</keyword>
<keyword evidence="1" id="KW-0472">Membrane</keyword>
<proteinExistence type="predicted"/>
<keyword evidence="1" id="KW-0812">Transmembrane</keyword>